<sequence length="45" mass="5581">MHRHLISSLLCFRRLNYRTIRCLFVIKKYLMSLLNVSNNTKYYRT</sequence>
<dbReference type="EMBL" id="AEPV01000070">
    <property type="protein sequence ID" value="EFU73347.1"/>
    <property type="molecule type" value="Genomic_DNA"/>
</dbReference>
<accession>E6LHJ5</accession>
<dbReference type="HOGENOM" id="CLU_3199564_0_0_9"/>
<dbReference type="AlphaFoldDB" id="E6LHJ5"/>
<organism evidence="1 2">
    <name type="scientific">Enterococcus italicus (strain DSM 15952 / CCUG 50447 / LMG 22039 / TP 1.5)</name>
    <dbReference type="NCBI Taxonomy" id="888064"/>
    <lineage>
        <taxon>Bacteria</taxon>
        <taxon>Bacillati</taxon>
        <taxon>Bacillota</taxon>
        <taxon>Bacilli</taxon>
        <taxon>Lactobacillales</taxon>
        <taxon>Enterococcaceae</taxon>
        <taxon>Enterococcus</taxon>
    </lineage>
</organism>
<comment type="caution">
    <text evidence="1">The sequence shown here is derived from an EMBL/GenBank/DDBJ whole genome shotgun (WGS) entry which is preliminary data.</text>
</comment>
<keyword evidence="2" id="KW-1185">Reference proteome</keyword>
<protein>
    <submittedName>
        <fullName evidence="1">Uncharacterized protein</fullName>
    </submittedName>
</protein>
<reference evidence="1 2" key="1">
    <citation type="submission" date="2010-12" db="EMBL/GenBank/DDBJ databases">
        <authorList>
            <person name="Muzny D."/>
            <person name="Qin X."/>
            <person name="Deng J."/>
            <person name="Jiang H."/>
            <person name="Liu Y."/>
            <person name="Qu J."/>
            <person name="Song X.-Z."/>
            <person name="Zhang L."/>
            <person name="Thornton R."/>
            <person name="Coyle M."/>
            <person name="Francisco L."/>
            <person name="Jackson L."/>
            <person name="Javaid M."/>
            <person name="Korchina V."/>
            <person name="Kovar C."/>
            <person name="Mata R."/>
            <person name="Mathew T."/>
            <person name="Ngo R."/>
            <person name="Nguyen L."/>
            <person name="Nguyen N."/>
            <person name="Okwuonu G."/>
            <person name="Ongeri F."/>
            <person name="Pham C."/>
            <person name="Simmons D."/>
            <person name="Wilczek-Boney K."/>
            <person name="Hale W."/>
            <person name="Jakkamsetti A."/>
            <person name="Pham P."/>
            <person name="Ruth R."/>
            <person name="San Lucas F."/>
            <person name="Warren J."/>
            <person name="Zhang J."/>
            <person name="Zhao Z."/>
            <person name="Zhou C."/>
            <person name="Zhu D."/>
            <person name="Lee S."/>
            <person name="Bess C."/>
            <person name="Blankenburg K."/>
            <person name="Forbes L."/>
            <person name="Fu Q."/>
            <person name="Gubbala S."/>
            <person name="Hirani K."/>
            <person name="Jayaseelan J.C."/>
            <person name="Lara F."/>
            <person name="Munidasa M."/>
            <person name="Palculict T."/>
            <person name="Patil S."/>
            <person name="Pu L.-L."/>
            <person name="Saada N."/>
            <person name="Tang L."/>
            <person name="Weissenberger G."/>
            <person name="Zhu Y."/>
            <person name="Hemphill L."/>
            <person name="Shang Y."/>
            <person name="Youmans B."/>
            <person name="Ayvaz T."/>
            <person name="Ross M."/>
            <person name="Santibanez J."/>
            <person name="Aqrawi P."/>
            <person name="Gross S."/>
            <person name="Joshi V."/>
            <person name="Fowler G."/>
            <person name="Nazareth L."/>
            <person name="Reid J."/>
            <person name="Worley K."/>
            <person name="Petrosino J."/>
            <person name="Highlander S."/>
            <person name="Gibbs R."/>
        </authorList>
    </citation>
    <scope>NUCLEOTIDE SEQUENCE [LARGE SCALE GENOMIC DNA]</scope>
    <source>
        <strain evidence="2">DSM 15952 / CCUG 50447 / LMG 22039 / TP 1.5</strain>
    </source>
</reference>
<evidence type="ECO:0000313" key="1">
    <source>
        <dbReference type="EMBL" id="EFU73347.1"/>
    </source>
</evidence>
<name>E6LHJ5_ENTI1</name>
<proteinExistence type="predicted"/>
<gene>
    <name evidence="1" type="ORF">HMPREF9088_1835</name>
</gene>
<dbReference type="Proteomes" id="UP000010296">
    <property type="component" value="Unassembled WGS sequence"/>
</dbReference>
<evidence type="ECO:0000313" key="2">
    <source>
        <dbReference type="Proteomes" id="UP000010296"/>
    </source>
</evidence>